<sequence>MHEDVPSKVIQNECTKDGRVAHAIVAESDALEDGVPVQTIVDWLSTFAEDWVGVDEYSFYYSGNRSIHLQTQQFVPGDEIDDLRLLAEEFNAMHDAKLDTSIYKENAQFRLVGAEHRKTGFHKVPISPDADRQECIKSAQTPPEQRQWPFELPAPSHHDELPRRFEGEDSLYSPPLAHYRPGFAGISPLPSEIGKQVLRGVYKSSNPGSVESGRNRSGYARPFSPYKKTGEGDARSVIVMEQVDGLRQDRWSQETYVPAKIEYAIGGGDGSFTRSNSRSLVELSPRDFRKWDFEKGDQVVIIGGNSGSSRLLKVEKMTASMVGQALESKDRQKAFEILSNRGFDVGSSGYNSSRFHHEVGDNEESEAAKIKRGIENGTRERSYDNLLTVVCRLLRIDGWDSAYNWCRDIFGPDFDPEETYEYLKGPAEAYSDYSHVDVPASVEDAKRRGKS</sequence>
<gene>
    <name evidence="2" type="ORF">C480_07157</name>
</gene>
<name>M0B793_9EURY</name>
<organism evidence="2 3">
    <name type="scientific">Natrialba aegyptia DSM 13077</name>
    <dbReference type="NCBI Taxonomy" id="1227491"/>
    <lineage>
        <taxon>Archaea</taxon>
        <taxon>Methanobacteriati</taxon>
        <taxon>Methanobacteriota</taxon>
        <taxon>Stenosarchaea group</taxon>
        <taxon>Halobacteria</taxon>
        <taxon>Halobacteriales</taxon>
        <taxon>Natrialbaceae</taxon>
        <taxon>Natrialba</taxon>
    </lineage>
</organism>
<evidence type="ECO:0000256" key="1">
    <source>
        <dbReference type="SAM" id="MobiDB-lite"/>
    </source>
</evidence>
<proteinExistence type="predicted"/>
<comment type="caution">
    <text evidence="2">The sequence shown here is derived from an EMBL/GenBank/DDBJ whole genome shotgun (WGS) entry which is preliminary data.</text>
</comment>
<protein>
    <submittedName>
        <fullName evidence="2">Uncharacterized protein</fullName>
    </submittedName>
</protein>
<keyword evidence="3" id="KW-1185">Reference proteome</keyword>
<feature type="region of interest" description="Disordered" evidence="1">
    <location>
        <begin position="204"/>
        <end position="231"/>
    </location>
</feature>
<reference evidence="2 3" key="1">
    <citation type="journal article" date="2014" name="PLoS Genet.">
        <title>Phylogenetically driven sequencing of extremely halophilic archaea reveals strategies for static and dynamic osmo-response.</title>
        <authorList>
            <person name="Becker E.A."/>
            <person name="Seitzer P.M."/>
            <person name="Tritt A."/>
            <person name="Larsen D."/>
            <person name="Krusor M."/>
            <person name="Yao A.I."/>
            <person name="Wu D."/>
            <person name="Madern D."/>
            <person name="Eisen J.A."/>
            <person name="Darling A.E."/>
            <person name="Facciotti M.T."/>
        </authorList>
    </citation>
    <scope>NUCLEOTIDE SEQUENCE [LARGE SCALE GENOMIC DNA]</scope>
    <source>
        <strain evidence="2 3">DSM 13077</strain>
    </source>
</reference>
<dbReference type="PATRIC" id="fig|1227491.4.peg.1476"/>
<dbReference type="EMBL" id="AOIP01000016">
    <property type="protein sequence ID" value="ELZ06791.1"/>
    <property type="molecule type" value="Genomic_DNA"/>
</dbReference>
<dbReference type="Proteomes" id="UP000011591">
    <property type="component" value="Unassembled WGS sequence"/>
</dbReference>
<evidence type="ECO:0000313" key="2">
    <source>
        <dbReference type="EMBL" id="ELZ06791.1"/>
    </source>
</evidence>
<accession>M0B793</accession>
<dbReference type="AlphaFoldDB" id="M0B793"/>
<evidence type="ECO:0000313" key="3">
    <source>
        <dbReference type="Proteomes" id="UP000011591"/>
    </source>
</evidence>